<dbReference type="GO" id="GO:0004497">
    <property type="term" value="F:monooxygenase activity"/>
    <property type="evidence" value="ECO:0007669"/>
    <property type="project" value="UniProtKB-KW"/>
</dbReference>
<reference evidence="2" key="1">
    <citation type="submission" date="2021-05" db="EMBL/GenBank/DDBJ databases">
        <title>Genome of Sphingobium sp. strain.</title>
        <authorList>
            <person name="Fan R."/>
        </authorList>
    </citation>
    <scope>NUCLEOTIDE SEQUENCE</scope>
    <source>
        <strain evidence="2">H33</strain>
    </source>
</reference>
<keyword evidence="2" id="KW-0560">Oxidoreductase</keyword>
<dbReference type="PROSITE" id="PS51725">
    <property type="entry name" value="ABM"/>
    <property type="match status" value="1"/>
</dbReference>
<evidence type="ECO:0000313" key="2">
    <source>
        <dbReference type="EMBL" id="MBT2188227.1"/>
    </source>
</evidence>
<proteinExistence type="predicted"/>
<dbReference type="AlphaFoldDB" id="A0A9X1DE34"/>
<organism evidence="2 3">
    <name type="scientific">Sphingobium nicotianae</name>
    <dbReference type="NCBI Taxonomy" id="2782607"/>
    <lineage>
        <taxon>Bacteria</taxon>
        <taxon>Pseudomonadati</taxon>
        <taxon>Pseudomonadota</taxon>
        <taxon>Alphaproteobacteria</taxon>
        <taxon>Sphingomonadales</taxon>
        <taxon>Sphingomonadaceae</taxon>
        <taxon>Sphingobium</taxon>
    </lineage>
</organism>
<protein>
    <submittedName>
        <fullName evidence="2">Antibiotic biosynthesis monooxygenase</fullName>
    </submittedName>
</protein>
<feature type="domain" description="ABM" evidence="1">
    <location>
        <begin position="2"/>
        <end position="91"/>
    </location>
</feature>
<keyword evidence="3" id="KW-1185">Reference proteome</keyword>
<dbReference type="Pfam" id="PF03992">
    <property type="entry name" value="ABM"/>
    <property type="match status" value="1"/>
</dbReference>
<dbReference type="RefSeq" id="WP_214624476.1">
    <property type="nucleotide sequence ID" value="NZ_JAHGAW010000009.1"/>
</dbReference>
<dbReference type="Proteomes" id="UP001138757">
    <property type="component" value="Unassembled WGS sequence"/>
</dbReference>
<name>A0A9X1DE34_9SPHN</name>
<dbReference type="Gene3D" id="3.30.70.100">
    <property type="match status" value="1"/>
</dbReference>
<dbReference type="InterPro" id="IPR011008">
    <property type="entry name" value="Dimeric_a/b-barrel"/>
</dbReference>
<comment type="caution">
    <text evidence="2">The sequence shown here is derived from an EMBL/GenBank/DDBJ whole genome shotgun (WGS) entry which is preliminary data.</text>
</comment>
<dbReference type="InterPro" id="IPR007138">
    <property type="entry name" value="ABM_dom"/>
</dbReference>
<sequence>MITEIAKLTIDPANAAAFEAAVAEAATVLRAAEGCHHMALERVTEDPAQYRLMVQWDSVDHHMVIFRESEGFKQWRALAGPFFAAPPVVEHTETVGRFF</sequence>
<dbReference type="SUPFAM" id="SSF54909">
    <property type="entry name" value="Dimeric alpha+beta barrel"/>
    <property type="match status" value="1"/>
</dbReference>
<dbReference type="EMBL" id="JAHGAW010000009">
    <property type="protein sequence ID" value="MBT2188227.1"/>
    <property type="molecule type" value="Genomic_DNA"/>
</dbReference>
<evidence type="ECO:0000313" key="3">
    <source>
        <dbReference type="Proteomes" id="UP001138757"/>
    </source>
</evidence>
<keyword evidence="2" id="KW-0503">Monooxygenase</keyword>
<gene>
    <name evidence="2" type="ORF">KK488_14825</name>
</gene>
<evidence type="ECO:0000259" key="1">
    <source>
        <dbReference type="PROSITE" id="PS51725"/>
    </source>
</evidence>
<accession>A0A9X1DE34</accession>